<dbReference type="Gene3D" id="1.10.1280.10">
    <property type="entry name" value="Di-copper center containing domain from catechol oxidase"/>
    <property type="match status" value="1"/>
</dbReference>
<evidence type="ECO:0000313" key="2">
    <source>
        <dbReference type="Proteomes" id="UP000271098"/>
    </source>
</evidence>
<dbReference type="AlphaFoldDB" id="A0A3P7PCR5"/>
<sequence length="54" mass="6623">MQRAIRKEVRMMSDDERRRLFDAFRQLKASGEYNRLASIHRQVLLYMLQIRSTH</sequence>
<organism evidence="1 2">
    <name type="scientific">Gongylonema pulchrum</name>
    <dbReference type="NCBI Taxonomy" id="637853"/>
    <lineage>
        <taxon>Eukaryota</taxon>
        <taxon>Metazoa</taxon>
        <taxon>Ecdysozoa</taxon>
        <taxon>Nematoda</taxon>
        <taxon>Chromadorea</taxon>
        <taxon>Rhabditida</taxon>
        <taxon>Spirurina</taxon>
        <taxon>Spiruromorpha</taxon>
        <taxon>Spiruroidea</taxon>
        <taxon>Gongylonematidae</taxon>
        <taxon>Gongylonema</taxon>
    </lineage>
</organism>
<accession>A0A3P7PCR5</accession>
<dbReference type="SUPFAM" id="SSF48056">
    <property type="entry name" value="Di-copper centre-containing domain"/>
    <property type="match status" value="1"/>
</dbReference>
<dbReference type="InterPro" id="IPR008922">
    <property type="entry name" value="Di-copper_centre_dom_sf"/>
</dbReference>
<proteinExistence type="predicted"/>
<dbReference type="EMBL" id="UYRT01101107">
    <property type="protein sequence ID" value="VDN42817.1"/>
    <property type="molecule type" value="Genomic_DNA"/>
</dbReference>
<reference evidence="1 2" key="1">
    <citation type="submission" date="2018-11" db="EMBL/GenBank/DDBJ databases">
        <authorList>
            <consortium name="Pathogen Informatics"/>
        </authorList>
    </citation>
    <scope>NUCLEOTIDE SEQUENCE [LARGE SCALE GENOMIC DNA]</scope>
</reference>
<evidence type="ECO:0000313" key="1">
    <source>
        <dbReference type="EMBL" id="VDN42817.1"/>
    </source>
</evidence>
<gene>
    <name evidence="1" type="ORF">GPUH_LOCUS24424</name>
</gene>
<keyword evidence="2" id="KW-1185">Reference proteome</keyword>
<dbReference type="Proteomes" id="UP000271098">
    <property type="component" value="Unassembled WGS sequence"/>
</dbReference>
<name>A0A3P7PCR5_9BILA</name>
<dbReference type="OrthoDB" id="6132182at2759"/>
<protein>
    <submittedName>
        <fullName evidence="1">Uncharacterized protein</fullName>
    </submittedName>
</protein>